<dbReference type="GO" id="GO:0005509">
    <property type="term" value="F:calcium ion binding"/>
    <property type="evidence" value="ECO:0007669"/>
    <property type="project" value="InterPro"/>
</dbReference>
<dbReference type="InterPro" id="IPR006626">
    <property type="entry name" value="PbH1"/>
</dbReference>
<evidence type="ECO:0000313" key="4">
    <source>
        <dbReference type="EMBL" id="REE00094.1"/>
    </source>
</evidence>
<evidence type="ECO:0000259" key="3">
    <source>
        <dbReference type="PROSITE" id="PS50268"/>
    </source>
</evidence>
<dbReference type="InterPro" id="IPR013783">
    <property type="entry name" value="Ig-like_fold"/>
</dbReference>
<dbReference type="InterPro" id="IPR011050">
    <property type="entry name" value="Pectin_lyase_fold/virulence"/>
</dbReference>
<sequence>MMKKVILSCLSILLCFGLVRAQGPYEESLTIPVYDPNNSEMGMITSPANFSSVISDTNKRIFFIQPGDYTSLGTTALTGDGTSSNPRWLIYYDPNNPTDYTTHPVDMDPSDYVTFGRLNVEGAYWRLDRIRAIGDEPTRNPNIYLVDDHIVLNRCLLEHGGGGAGQISMGGTGSGKGPADYCVVQHCVIRNTQISTGDDNHGIKFDVGEYNRIVHNEIYNFAGDGIQLGPNQPFKGTVIYDNDIYIDPAKYSSSVSEIPHENGIDIKNAGGTGSGEHVLIKNNRFRNLGKTPGGTSPNTDQGAIDHSNDGTDKSYILIEDNIFYECRVPINTKGGKLTDHYTIRRNLMYKAERFAIWMPKNTEHNHDIYLNTVVEVEALNGDQEWMESRATSTRIVGNVIIDGGGTLSDSPSGTVSDYNAFYNSSGHSFEGTNSISYSTAADADQTDYSFTMGMFTGTVSLTIPNAVPTTSSPHYNLTNGITFGNNSGIGYDNSDTYTQSWAGALSPNGNGANPVVSITSHSNNQTVDGTITLTASASDPDNDLAGVQFKLDGSDLGAEDTGSPYSISWNTTTASEGEHTLQAVGRDDNGNLGYSATITVIVDNQTDVAPTVSITSPSNSSTVEDKITVTASASDSNGDLVGVQFKLDGENLGDEDTSYPYSACWDTKSVSNGTYSLTAVARDATGMTTTSSAISVTVDNPLPTCVVLPNTNTWTNTDLGSQSGTVVVEFDVIPYQSNVNSEIGVSDGNASSANDVAAMIRFQSGKIHARDNQGYPSTHITYIEDETYHIKMVIDVSNHTYDVYANADGDTPTQIGTDNAFHSNSSSITSFDKLAAILKSTSTGYQVDVCNIQVDGNGSSSSAPTVSITSPSNNSTVSGTISIDASASDVDGDLSGVQFKLNGSNLGSQDTSSPYSYSWNTTGVSNGVYTLTAEASDAAGNTTTSSSITVTVSNASGGSAPTVSVTAPSHNATVSNTVTISASASDPDSDLVGVQFKLNGSNLGSQDTSAPFSLSWDSNGVSNGSHTITALATDAAGNSTTSSSITVNVSNSGGSCETLPNNNSYVNTSIATQTSNFTIEFDVTPSHNLHTEIGLSDGSVSHENDVAAVVRFKSGKIHARDNQGWPSTNIPFSAGDTYHIKMVVDLTNHTYDVFANKTGDSPSQIANDNDFHSNSSSITQIDKLPAILKSTNSGYEVDVCNISVNSSSRQGSLDLVKDKNVQTTVNVFPNPVTNLLKISQGGDDLSGQFSIRSISGAIMSEGVLFGKQHQIITEHLPAGVYLLDIRLQDDTSQIFRIIKD</sequence>
<accession>A0A3D9L5L5</accession>
<dbReference type="GO" id="GO:0007156">
    <property type="term" value="P:homophilic cell adhesion via plasma membrane adhesion molecules"/>
    <property type="evidence" value="ECO:0007669"/>
    <property type="project" value="InterPro"/>
</dbReference>
<keyword evidence="5" id="KW-1185">Reference proteome</keyword>
<dbReference type="Gene3D" id="2.60.40.10">
    <property type="entry name" value="Immunoglobulins"/>
    <property type="match status" value="4"/>
</dbReference>
<evidence type="ECO:0000256" key="2">
    <source>
        <dbReference type="SAM" id="SignalP"/>
    </source>
</evidence>
<reference evidence="4 5" key="1">
    <citation type="submission" date="2018-07" db="EMBL/GenBank/DDBJ databases">
        <title>Genomic Encyclopedia of Type Strains, Phase IV (KMG-IV): sequencing the most valuable type-strain genomes for metagenomic binning, comparative biology and taxonomic classification.</title>
        <authorList>
            <person name="Goeker M."/>
        </authorList>
    </citation>
    <scope>NUCLEOTIDE SEQUENCE [LARGE SCALE GENOMIC DNA]</scope>
    <source>
        <strain evidence="4 5">DSM 4134</strain>
    </source>
</reference>
<evidence type="ECO:0000256" key="1">
    <source>
        <dbReference type="SAM" id="MobiDB-lite"/>
    </source>
</evidence>
<dbReference type="Pfam" id="PF17957">
    <property type="entry name" value="Big_7"/>
    <property type="match status" value="4"/>
</dbReference>
<feature type="region of interest" description="Disordered" evidence="1">
    <location>
        <begin position="286"/>
        <end position="310"/>
    </location>
</feature>
<protein>
    <submittedName>
        <fullName evidence="4">Putative secreted protein (Por secretion system target)</fullName>
    </submittedName>
</protein>
<dbReference type="PROSITE" id="PS50268">
    <property type="entry name" value="CADHERIN_2"/>
    <property type="match status" value="1"/>
</dbReference>
<proteinExistence type="predicted"/>
<feature type="chain" id="PRO_5017687967" evidence="2">
    <location>
        <begin position="22"/>
        <end position="1300"/>
    </location>
</feature>
<keyword evidence="2" id="KW-0732">Signal</keyword>
<dbReference type="GO" id="GO:0016020">
    <property type="term" value="C:membrane"/>
    <property type="evidence" value="ECO:0007669"/>
    <property type="project" value="InterPro"/>
</dbReference>
<dbReference type="EMBL" id="QREG01000006">
    <property type="protein sequence ID" value="REE00094.1"/>
    <property type="molecule type" value="Genomic_DNA"/>
</dbReference>
<dbReference type="InterPro" id="IPR002126">
    <property type="entry name" value="Cadherin-like_dom"/>
</dbReference>
<dbReference type="SMART" id="SM00710">
    <property type="entry name" value="PbH1"/>
    <property type="match status" value="4"/>
</dbReference>
<comment type="caution">
    <text evidence="4">The sequence shown here is derived from an EMBL/GenBank/DDBJ whole genome shotgun (WGS) entry which is preliminary data.</text>
</comment>
<dbReference type="Gene3D" id="2.160.20.10">
    <property type="entry name" value="Single-stranded right-handed beta-helix, Pectin lyase-like"/>
    <property type="match status" value="1"/>
</dbReference>
<dbReference type="InterPro" id="IPR012334">
    <property type="entry name" value="Pectin_lyas_fold"/>
</dbReference>
<dbReference type="SUPFAM" id="SSF51126">
    <property type="entry name" value="Pectin lyase-like"/>
    <property type="match status" value="1"/>
</dbReference>
<dbReference type="Proteomes" id="UP000256779">
    <property type="component" value="Unassembled WGS sequence"/>
</dbReference>
<gene>
    <name evidence="4" type="ORF">C7460_10631</name>
</gene>
<dbReference type="InterPro" id="IPR026444">
    <property type="entry name" value="Secre_tail"/>
</dbReference>
<feature type="signal peptide" evidence="2">
    <location>
        <begin position="1"/>
        <end position="21"/>
    </location>
</feature>
<dbReference type="NCBIfam" id="TIGR04183">
    <property type="entry name" value="Por_Secre_tail"/>
    <property type="match status" value="1"/>
</dbReference>
<feature type="domain" description="Cadherin" evidence="3">
    <location>
        <begin position="899"/>
        <end position="963"/>
    </location>
</feature>
<name>A0A3D9L5L5_MARFU</name>
<evidence type="ECO:0000313" key="5">
    <source>
        <dbReference type="Proteomes" id="UP000256779"/>
    </source>
</evidence>
<organism evidence="4 5">
    <name type="scientific">Marinoscillum furvescens DSM 4134</name>
    <dbReference type="NCBI Taxonomy" id="1122208"/>
    <lineage>
        <taxon>Bacteria</taxon>
        <taxon>Pseudomonadati</taxon>
        <taxon>Bacteroidota</taxon>
        <taxon>Cytophagia</taxon>
        <taxon>Cytophagales</taxon>
        <taxon>Reichenbachiellaceae</taxon>
        <taxon>Marinoscillum</taxon>
    </lineage>
</organism>